<dbReference type="Gene3D" id="4.10.760.10">
    <property type="entry name" value="Agouti domain"/>
    <property type="match status" value="1"/>
</dbReference>
<protein>
    <submittedName>
        <fullName evidence="6">Uncharacterized protein</fullName>
    </submittedName>
</protein>
<evidence type="ECO:0000256" key="1">
    <source>
        <dbReference type="ARBA" id="ARBA00004613"/>
    </source>
</evidence>
<keyword evidence="7" id="KW-1185">Reference proteome</keyword>
<evidence type="ECO:0000313" key="6">
    <source>
        <dbReference type="EMBL" id="KAK7878014.1"/>
    </source>
</evidence>
<dbReference type="InterPro" id="IPR036836">
    <property type="entry name" value="Agouti_dom_sf"/>
</dbReference>
<evidence type="ECO:0000256" key="4">
    <source>
        <dbReference type="SAM" id="MobiDB-lite"/>
    </source>
</evidence>
<evidence type="ECO:0000313" key="7">
    <source>
        <dbReference type="Proteomes" id="UP001460270"/>
    </source>
</evidence>
<dbReference type="GO" id="GO:0005102">
    <property type="term" value="F:signaling receptor binding"/>
    <property type="evidence" value="ECO:0007669"/>
    <property type="project" value="InterPro"/>
</dbReference>
<dbReference type="Proteomes" id="UP001460270">
    <property type="component" value="Unassembled WGS sequence"/>
</dbReference>
<accession>A0AAW0MIS0</accession>
<dbReference type="EMBL" id="JBBPFD010000658">
    <property type="protein sequence ID" value="KAK7878014.1"/>
    <property type="molecule type" value="Genomic_DNA"/>
</dbReference>
<evidence type="ECO:0000256" key="3">
    <source>
        <dbReference type="ARBA" id="ARBA00023157"/>
    </source>
</evidence>
<gene>
    <name evidence="6" type="ORF">WMY93_031327</name>
</gene>
<keyword evidence="3" id="KW-1015">Disulfide bond</keyword>
<reference evidence="7" key="1">
    <citation type="submission" date="2024-04" db="EMBL/GenBank/DDBJ databases">
        <title>Salinicola lusitanus LLJ914,a marine bacterium isolated from the Okinawa Trough.</title>
        <authorList>
            <person name="Li J."/>
        </authorList>
    </citation>
    <scope>NUCLEOTIDE SEQUENCE [LARGE SCALE GENOMIC DNA]</scope>
</reference>
<keyword evidence="2" id="KW-0964">Secreted</keyword>
<comment type="subcellular location">
    <subcellularLocation>
        <location evidence="1">Secreted</location>
    </subcellularLocation>
</comment>
<dbReference type="GO" id="GO:0005576">
    <property type="term" value="C:extracellular region"/>
    <property type="evidence" value="ECO:0007669"/>
    <property type="project" value="UniProtKB-SubCell"/>
</dbReference>
<sequence length="140" mass="15899">MRLAVVCVLTLMCFVAAEGRIFTRNDLQKTYKRMSAIKPAHSQVRTLNAAQRQRPIFARRGQYERQQIHVPAKSKFPLHPAPPKATPKPLNPRCSQLTPELPPSGRLLRPLGLLHCHFFNAICFCRRAGPRHVLGHYGQT</sequence>
<proteinExistence type="predicted"/>
<feature type="chain" id="PRO_5043956837" evidence="5">
    <location>
        <begin position="20"/>
        <end position="140"/>
    </location>
</feature>
<evidence type="ECO:0000256" key="5">
    <source>
        <dbReference type="SAM" id="SignalP"/>
    </source>
</evidence>
<comment type="caution">
    <text evidence="6">The sequence shown here is derived from an EMBL/GenBank/DDBJ whole genome shotgun (WGS) entry which is preliminary data.</text>
</comment>
<organism evidence="6 7">
    <name type="scientific">Mugilogobius chulae</name>
    <name type="common">yellowstripe goby</name>
    <dbReference type="NCBI Taxonomy" id="88201"/>
    <lineage>
        <taxon>Eukaryota</taxon>
        <taxon>Metazoa</taxon>
        <taxon>Chordata</taxon>
        <taxon>Craniata</taxon>
        <taxon>Vertebrata</taxon>
        <taxon>Euteleostomi</taxon>
        <taxon>Actinopterygii</taxon>
        <taxon>Neopterygii</taxon>
        <taxon>Teleostei</taxon>
        <taxon>Neoteleostei</taxon>
        <taxon>Acanthomorphata</taxon>
        <taxon>Gobiaria</taxon>
        <taxon>Gobiiformes</taxon>
        <taxon>Gobioidei</taxon>
        <taxon>Gobiidae</taxon>
        <taxon>Gobionellinae</taxon>
        <taxon>Mugilogobius</taxon>
    </lineage>
</organism>
<name>A0AAW0MIS0_9GOBI</name>
<feature type="region of interest" description="Disordered" evidence="4">
    <location>
        <begin position="72"/>
        <end position="91"/>
    </location>
</feature>
<feature type="compositionally biased region" description="Pro residues" evidence="4">
    <location>
        <begin position="79"/>
        <end position="90"/>
    </location>
</feature>
<keyword evidence="5" id="KW-0732">Signal</keyword>
<evidence type="ECO:0000256" key="2">
    <source>
        <dbReference type="ARBA" id="ARBA00022525"/>
    </source>
</evidence>
<feature type="signal peptide" evidence="5">
    <location>
        <begin position="1"/>
        <end position="19"/>
    </location>
</feature>
<dbReference type="AlphaFoldDB" id="A0AAW0MIS0"/>